<dbReference type="CDD" id="cd09993">
    <property type="entry name" value="HDAC_classIV"/>
    <property type="match status" value="1"/>
</dbReference>
<accession>A0A6P9A3C9</accession>
<dbReference type="SUPFAM" id="SSF52768">
    <property type="entry name" value="Arginase/deacetylase"/>
    <property type="match status" value="1"/>
</dbReference>
<dbReference type="Gene3D" id="3.40.800.20">
    <property type="entry name" value="Histone deacetylase domain"/>
    <property type="match status" value="1"/>
</dbReference>
<name>A0A6P9A3C9_THRPL</name>
<comment type="subcellular location">
    <subcellularLocation>
        <location evidence="1">Nucleus</location>
    </subcellularLocation>
</comment>
<dbReference type="KEGG" id="tpal:117651358"/>
<evidence type="ECO:0000256" key="1">
    <source>
        <dbReference type="ARBA" id="ARBA00004123"/>
    </source>
</evidence>
<dbReference type="InterPro" id="IPR023696">
    <property type="entry name" value="Ureohydrolase_dom_sf"/>
</dbReference>
<keyword evidence="7" id="KW-0805">Transcription regulation</keyword>
<dbReference type="Pfam" id="PF00850">
    <property type="entry name" value="Hist_deacetyl"/>
    <property type="match status" value="1"/>
</dbReference>
<dbReference type="AlphaFoldDB" id="A0A6P9A3C9"/>
<evidence type="ECO:0000256" key="11">
    <source>
        <dbReference type="ARBA" id="ARBA00059784"/>
    </source>
</evidence>
<dbReference type="InterPro" id="IPR023801">
    <property type="entry name" value="His_deacetylse_dom"/>
</dbReference>
<evidence type="ECO:0000256" key="12">
    <source>
        <dbReference type="ARBA" id="ARBA00065154"/>
    </source>
</evidence>
<evidence type="ECO:0000256" key="10">
    <source>
        <dbReference type="ARBA" id="ARBA00048287"/>
    </source>
</evidence>
<organism evidence="16">
    <name type="scientific">Thrips palmi</name>
    <name type="common">Melon thrips</name>
    <dbReference type="NCBI Taxonomy" id="161013"/>
    <lineage>
        <taxon>Eukaryota</taxon>
        <taxon>Metazoa</taxon>
        <taxon>Ecdysozoa</taxon>
        <taxon>Arthropoda</taxon>
        <taxon>Hexapoda</taxon>
        <taxon>Insecta</taxon>
        <taxon>Pterygota</taxon>
        <taxon>Neoptera</taxon>
        <taxon>Paraneoptera</taxon>
        <taxon>Thysanoptera</taxon>
        <taxon>Terebrantia</taxon>
        <taxon>Thripoidea</taxon>
        <taxon>Thripidae</taxon>
        <taxon>Thrips</taxon>
    </lineage>
</organism>
<dbReference type="GO" id="GO:0000118">
    <property type="term" value="C:histone deacetylase complex"/>
    <property type="evidence" value="ECO:0007669"/>
    <property type="project" value="UniProtKB-ARBA"/>
</dbReference>
<dbReference type="PANTHER" id="PTHR10625">
    <property type="entry name" value="HISTONE DEACETYLASE HDAC1-RELATED"/>
    <property type="match status" value="1"/>
</dbReference>
<evidence type="ECO:0000256" key="13">
    <source>
        <dbReference type="ARBA" id="ARBA00072450"/>
    </source>
</evidence>
<evidence type="ECO:0000256" key="6">
    <source>
        <dbReference type="ARBA" id="ARBA00022853"/>
    </source>
</evidence>
<dbReference type="FunCoup" id="A0A6P9A3C9">
    <property type="interactions" value="28"/>
</dbReference>
<reference evidence="16" key="1">
    <citation type="submission" date="2025-08" db="UniProtKB">
        <authorList>
            <consortium name="RefSeq"/>
        </authorList>
    </citation>
    <scope>IDENTIFICATION</scope>
    <source>
        <tissue evidence="16">Total insect</tissue>
    </source>
</reference>
<keyword evidence="8" id="KW-0804">Transcription</keyword>
<dbReference type="CTD" id="79885"/>
<evidence type="ECO:0000256" key="7">
    <source>
        <dbReference type="ARBA" id="ARBA00023015"/>
    </source>
</evidence>
<keyword evidence="4" id="KW-0678">Repressor</keyword>
<comment type="catalytic activity">
    <reaction evidence="10">
        <text>N(6)-acetyl-L-lysyl-[histone] + H2O = L-lysyl-[histone] + acetate</text>
        <dbReference type="Rhea" id="RHEA:58196"/>
        <dbReference type="Rhea" id="RHEA-COMP:9845"/>
        <dbReference type="Rhea" id="RHEA-COMP:11338"/>
        <dbReference type="ChEBI" id="CHEBI:15377"/>
        <dbReference type="ChEBI" id="CHEBI:29969"/>
        <dbReference type="ChEBI" id="CHEBI:30089"/>
        <dbReference type="ChEBI" id="CHEBI:61930"/>
        <dbReference type="EC" id="3.5.1.98"/>
    </reaction>
</comment>
<comment type="similarity">
    <text evidence="2">Belongs to the histone deacetylase family.</text>
</comment>
<feature type="domain" description="Histone deacetylase" evidence="14">
    <location>
        <begin position="39"/>
        <end position="320"/>
    </location>
</feature>
<evidence type="ECO:0000256" key="4">
    <source>
        <dbReference type="ARBA" id="ARBA00022491"/>
    </source>
</evidence>
<sequence>MSSDQQLNTALFKTIEQHQWPIVYRDEYNIKLMGLEKLHPFDSQKWGNIFQILKKEGLVEEQSIVQPNLAKKNDLLVVHTEDYLKSLKRSYIIAKITEILPLALIPNYCLRKRYLKPMRYQTGGSILAGHLALERGWSINLGGGFHHCSKDRGSGFCPYADISLLIQFLLKYEKNRVSRVMIVDLDAHQGNGHERDFYGLDNVYVMDVYNSKIYPRDRGAKLGIQCNIELRPLTSDHEYLDLVEVHLEQSLREFRPDIIVYNAGTDILEGDRLGCLSISPAGVRRRDQLVFMKARERRIPIVMLTSGGYQPCTAKVIADSILNLHTIGLIDGPDKGKKD</sequence>
<evidence type="ECO:0000256" key="9">
    <source>
        <dbReference type="ARBA" id="ARBA00023242"/>
    </source>
</evidence>
<comment type="subunit">
    <text evidence="12">Interacts with HDAC6.</text>
</comment>
<dbReference type="EC" id="3.5.1.98" evidence="3"/>
<dbReference type="GeneID" id="117651358"/>
<keyword evidence="9" id="KW-0539">Nucleus</keyword>
<dbReference type="PANTHER" id="PTHR10625:SF23">
    <property type="entry name" value="HISTONE DEACETYLASE 11"/>
    <property type="match status" value="1"/>
</dbReference>
<dbReference type="GO" id="GO:0040029">
    <property type="term" value="P:epigenetic regulation of gene expression"/>
    <property type="evidence" value="ECO:0007669"/>
    <property type="project" value="TreeGrafter"/>
</dbReference>
<evidence type="ECO:0000256" key="2">
    <source>
        <dbReference type="ARBA" id="ARBA00005947"/>
    </source>
</evidence>
<dbReference type="PRINTS" id="PR01270">
    <property type="entry name" value="HDASUPER"/>
</dbReference>
<dbReference type="RefSeq" id="XP_034251211.1">
    <property type="nucleotide sequence ID" value="XM_034395320.1"/>
</dbReference>
<evidence type="ECO:0000259" key="14">
    <source>
        <dbReference type="Pfam" id="PF00850"/>
    </source>
</evidence>
<dbReference type="InterPro" id="IPR000286">
    <property type="entry name" value="HDACs"/>
</dbReference>
<dbReference type="InterPro" id="IPR037138">
    <property type="entry name" value="His_deacetylse_dom_sf"/>
</dbReference>
<dbReference type="InterPro" id="IPR044150">
    <property type="entry name" value="HDAC_classIV"/>
</dbReference>
<comment type="function">
    <text evidence="11">Responsible for the deacetylation of lysine residues on the N-terminal part of the core histones (H2A, H2B, H3 and H4). Histone deacetylation gives a tag for epigenetic repression and plays an important role in transcriptional regulation, cell cycle progression and developmental events. Histone deacetylases act via the formation of large multiprotein complexes.</text>
</comment>
<dbReference type="InParanoid" id="A0A6P9A3C9"/>
<keyword evidence="6" id="KW-0156">Chromatin regulator</keyword>
<evidence type="ECO:0000313" key="16">
    <source>
        <dbReference type="RefSeq" id="XP_034251211.1"/>
    </source>
</evidence>
<protein>
    <recommendedName>
        <fullName evidence="13">Histone deacetylase 11</fullName>
        <ecNumber evidence="3">3.5.1.98</ecNumber>
    </recommendedName>
</protein>
<dbReference type="OrthoDB" id="437693at2759"/>
<dbReference type="GO" id="GO:0141221">
    <property type="term" value="F:histone deacetylase activity, hydrolytic mechanism"/>
    <property type="evidence" value="ECO:0007669"/>
    <property type="project" value="UniProtKB-EC"/>
</dbReference>
<proteinExistence type="inferred from homology"/>
<evidence type="ECO:0000313" key="15">
    <source>
        <dbReference type="Proteomes" id="UP000515158"/>
    </source>
</evidence>
<evidence type="ECO:0000256" key="3">
    <source>
        <dbReference type="ARBA" id="ARBA00012111"/>
    </source>
</evidence>
<evidence type="ECO:0000256" key="5">
    <source>
        <dbReference type="ARBA" id="ARBA00022801"/>
    </source>
</evidence>
<gene>
    <name evidence="16" type="primary">LOC117651358</name>
</gene>
<keyword evidence="5" id="KW-0378">Hydrolase</keyword>
<dbReference type="FunFam" id="3.40.800.20:FF:000009">
    <property type="entry name" value="Histone deacetylase 11"/>
    <property type="match status" value="1"/>
</dbReference>
<evidence type="ECO:0000256" key="8">
    <source>
        <dbReference type="ARBA" id="ARBA00023163"/>
    </source>
</evidence>
<dbReference type="Proteomes" id="UP000515158">
    <property type="component" value="Unplaced"/>
</dbReference>
<keyword evidence="15" id="KW-1185">Reference proteome</keyword>